<comment type="similarity">
    <text evidence="4">Belongs to the HRD1 family.</text>
</comment>
<proteinExistence type="inferred from homology"/>
<evidence type="ECO:0000256" key="10">
    <source>
        <dbReference type="ARBA" id="ARBA00022786"/>
    </source>
</evidence>
<evidence type="ECO:0000256" key="15">
    <source>
        <dbReference type="PROSITE-ProRule" id="PRU00175"/>
    </source>
</evidence>
<evidence type="ECO:0000256" key="8">
    <source>
        <dbReference type="ARBA" id="ARBA00022723"/>
    </source>
</evidence>
<dbReference type="InterPro" id="IPR050731">
    <property type="entry name" value="HRD1_E3_ubiq-ligases"/>
</dbReference>
<comment type="catalytic activity">
    <reaction evidence="1">
        <text>S-ubiquitinyl-[E2 ubiquitin-conjugating enzyme]-L-cysteine + [acceptor protein]-L-lysine = [E2 ubiquitin-conjugating enzyme]-L-cysteine + N(6)-ubiquitinyl-[acceptor protein]-L-lysine.</text>
        <dbReference type="EC" id="2.3.2.27"/>
    </reaction>
</comment>
<keyword evidence="10" id="KW-0833">Ubl conjugation pathway</keyword>
<evidence type="ECO:0000256" key="16">
    <source>
        <dbReference type="SAM" id="Coils"/>
    </source>
</evidence>
<evidence type="ECO:0000256" key="6">
    <source>
        <dbReference type="ARBA" id="ARBA00022679"/>
    </source>
</evidence>
<feature type="domain" description="RING-type" evidence="19">
    <location>
        <begin position="315"/>
        <end position="363"/>
    </location>
</feature>
<evidence type="ECO:0000256" key="2">
    <source>
        <dbReference type="ARBA" id="ARBA00004477"/>
    </source>
</evidence>
<dbReference type="GO" id="GO:0043161">
    <property type="term" value="P:proteasome-mediated ubiquitin-dependent protein catabolic process"/>
    <property type="evidence" value="ECO:0007669"/>
    <property type="project" value="TreeGrafter"/>
</dbReference>
<dbReference type="PANTHER" id="PTHR22763">
    <property type="entry name" value="RING ZINC FINGER PROTEIN"/>
    <property type="match status" value="1"/>
</dbReference>
<evidence type="ECO:0000256" key="1">
    <source>
        <dbReference type="ARBA" id="ARBA00000900"/>
    </source>
</evidence>
<comment type="pathway">
    <text evidence="3">Protein modification; protein ubiquitination.</text>
</comment>
<dbReference type="InterPro" id="IPR013083">
    <property type="entry name" value="Znf_RING/FYVE/PHD"/>
</dbReference>
<keyword evidence="13 18" id="KW-1133">Transmembrane helix</keyword>
<dbReference type="UniPathway" id="UPA00143"/>
<feature type="transmembrane region" description="Helical" evidence="18">
    <location>
        <begin position="151"/>
        <end position="170"/>
    </location>
</feature>
<dbReference type="SUPFAM" id="SSF57850">
    <property type="entry name" value="RING/U-box"/>
    <property type="match status" value="1"/>
</dbReference>
<dbReference type="CDD" id="cd16479">
    <property type="entry name" value="RING-H2_synoviolin"/>
    <property type="match status" value="1"/>
</dbReference>
<feature type="transmembrane region" description="Helical" evidence="18">
    <location>
        <begin position="47"/>
        <end position="67"/>
    </location>
</feature>
<keyword evidence="6" id="KW-0808">Transferase</keyword>
<feature type="transmembrane region" description="Helical" evidence="18">
    <location>
        <begin position="244"/>
        <end position="263"/>
    </location>
</feature>
<accession>A0A1G4MCB3</accession>
<evidence type="ECO:0000256" key="12">
    <source>
        <dbReference type="ARBA" id="ARBA00022833"/>
    </source>
</evidence>
<dbReference type="Pfam" id="PF13639">
    <property type="entry name" value="zf-RING_2"/>
    <property type="match status" value="1"/>
</dbReference>
<dbReference type="InterPro" id="IPR057992">
    <property type="entry name" value="TPR_SYVN1_N"/>
</dbReference>
<evidence type="ECO:0000256" key="4">
    <source>
        <dbReference type="ARBA" id="ARBA00010089"/>
    </source>
</evidence>
<feature type="coiled-coil region" evidence="16">
    <location>
        <begin position="485"/>
        <end position="512"/>
    </location>
</feature>
<evidence type="ECO:0000256" key="17">
    <source>
        <dbReference type="SAM" id="MobiDB-lite"/>
    </source>
</evidence>
<comment type="subcellular location">
    <subcellularLocation>
        <location evidence="2">Endoplasmic reticulum membrane</location>
        <topology evidence="2">Multi-pass membrane protein</topology>
    </subcellularLocation>
</comment>
<dbReference type="GO" id="GO:0016567">
    <property type="term" value="P:protein ubiquitination"/>
    <property type="evidence" value="ECO:0007669"/>
    <property type="project" value="UniProtKB-UniPathway"/>
</dbReference>
<evidence type="ECO:0000256" key="14">
    <source>
        <dbReference type="ARBA" id="ARBA00023136"/>
    </source>
</evidence>
<evidence type="ECO:0000256" key="3">
    <source>
        <dbReference type="ARBA" id="ARBA00004906"/>
    </source>
</evidence>
<dbReference type="InterPro" id="IPR001841">
    <property type="entry name" value="Znf_RING"/>
</dbReference>
<protein>
    <recommendedName>
        <fullName evidence="5">RING-type E3 ubiquitin transferase</fullName>
        <ecNumber evidence="5">2.3.2.27</ecNumber>
    </recommendedName>
</protein>
<evidence type="ECO:0000256" key="18">
    <source>
        <dbReference type="SAM" id="Phobius"/>
    </source>
</evidence>
<evidence type="ECO:0000256" key="9">
    <source>
        <dbReference type="ARBA" id="ARBA00022771"/>
    </source>
</evidence>
<dbReference type="EMBL" id="LT598488">
    <property type="protein sequence ID" value="SCW01518.1"/>
    <property type="molecule type" value="Genomic_DNA"/>
</dbReference>
<keyword evidence="14 18" id="KW-0472">Membrane</keyword>
<keyword evidence="21" id="KW-1185">Reference proteome</keyword>
<gene>
    <name evidence="20" type="ORF">LAFE_0E01420G</name>
</gene>
<dbReference type="STRING" id="4955.A0A1G4MCB3"/>
<dbReference type="Pfam" id="PF25563">
    <property type="entry name" value="TPR_SYVN1_N"/>
    <property type="match status" value="1"/>
</dbReference>
<evidence type="ECO:0000256" key="7">
    <source>
        <dbReference type="ARBA" id="ARBA00022692"/>
    </source>
</evidence>
<dbReference type="GO" id="GO:0036503">
    <property type="term" value="P:ERAD pathway"/>
    <property type="evidence" value="ECO:0007669"/>
    <property type="project" value="TreeGrafter"/>
</dbReference>
<keyword evidence="11" id="KW-0256">Endoplasmic reticulum</keyword>
<dbReference type="Gene3D" id="3.30.40.10">
    <property type="entry name" value="Zinc/RING finger domain, C3HC4 (zinc finger)"/>
    <property type="match status" value="1"/>
</dbReference>
<keyword evidence="8" id="KW-0479">Metal-binding</keyword>
<dbReference type="OrthoDB" id="7759664at2759"/>
<organism evidence="20 21">
    <name type="scientific">Lachancea fermentati</name>
    <name type="common">Zygosaccharomyces fermentati</name>
    <dbReference type="NCBI Taxonomy" id="4955"/>
    <lineage>
        <taxon>Eukaryota</taxon>
        <taxon>Fungi</taxon>
        <taxon>Dikarya</taxon>
        <taxon>Ascomycota</taxon>
        <taxon>Saccharomycotina</taxon>
        <taxon>Saccharomycetes</taxon>
        <taxon>Saccharomycetales</taxon>
        <taxon>Saccharomycetaceae</taxon>
        <taxon>Lachancea</taxon>
    </lineage>
</organism>
<evidence type="ECO:0000256" key="13">
    <source>
        <dbReference type="ARBA" id="ARBA00022989"/>
    </source>
</evidence>
<dbReference type="OMA" id="SDNLCII"/>
<dbReference type="PANTHER" id="PTHR22763:SF184">
    <property type="entry name" value="E3 UBIQUITIN-PROTEIN LIGASE SYNOVIOLIN"/>
    <property type="match status" value="1"/>
</dbReference>
<dbReference type="InterPro" id="IPR058051">
    <property type="entry name" value="Znf_RING_synoviolin"/>
</dbReference>
<keyword evidence="16" id="KW-0175">Coiled coil</keyword>
<dbReference type="Proteomes" id="UP000190831">
    <property type="component" value="Chromosome E"/>
</dbReference>
<feature type="region of interest" description="Disordered" evidence="17">
    <location>
        <begin position="374"/>
        <end position="416"/>
    </location>
</feature>
<dbReference type="PROSITE" id="PS51257">
    <property type="entry name" value="PROKAR_LIPOPROTEIN"/>
    <property type="match status" value="1"/>
</dbReference>
<evidence type="ECO:0000313" key="21">
    <source>
        <dbReference type="Proteomes" id="UP000190831"/>
    </source>
</evidence>
<sequence length="516" mass="59042">MLTTNTRRGQFAIYSVCTYVATVWSVYSCIESSRSFLEATLKLCEGINLVIIGNFVLVNGVLLWNGLTRLLFGELRLIEYEHIFERLSFTIVNSIFVSSMFKEQDFVTVVFFTAILIFTKVFHWILKDRLEYVFQTTNDDTTVSDLLRSKFFINMIVLALVDIQIVRYCLNNSMAWNSHQPASPSVYLMFGIEFSTLLVDVVNVALHGVINLVELHTYNQAREADVDEFTGLEGKFMYQKIVDIITRFAKMLFHIVLLIPFQMPVMIVKDVIWDIVALFQSIKSVWKTWKNNRQLDQKLPDVTEGQLEATENKMCIVCMDDMLPPQEAQVSNQKPKRLPCGHFLHLGCLKSWMERSQTCPICRLPVFDEQGNVYAQPTTPESAQRENPATSNDQNTNPVPRASNEGTEGDVSSSDNAPVLVNIELPSDWYPFPREASSDNSELTFKLTDLDGKEMQARLRVSDTPDIPNEDESGATHTIVIHESDIEQRQEIETMKRKISELESKVEELTKRARNE</sequence>
<dbReference type="GO" id="GO:0061630">
    <property type="term" value="F:ubiquitin protein ligase activity"/>
    <property type="evidence" value="ECO:0007669"/>
    <property type="project" value="UniProtKB-EC"/>
</dbReference>
<dbReference type="AlphaFoldDB" id="A0A1G4MCB3"/>
<name>A0A1G4MCB3_LACFM</name>
<evidence type="ECO:0000313" key="20">
    <source>
        <dbReference type="EMBL" id="SCW01518.1"/>
    </source>
</evidence>
<dbReference type="SMART" id="SM00184">
    <property type="entry name" value="RING"/>
    <property type="match status" value="1"/>
</dbReference>
<evidence type="ECO:0000256" key="5">
    <source>
        <dbReference type="ARBA" id="ARBA00012483"/>
    </source>
</evidence>
<dbReference type="EC" id="2.3.2.27" evidence="5"/>
<dbReference type="GO" id="GO:0008270">
    <property type="term" value="F:zinc ion binding"/>
    <property type="evidence" value="ECO:0007669"/>
    <property type="project" value="UniProtKB-KW"/>
</dbReference>
<evidence type="ECO:0000256" key="11">
    <source>
        <dbReference type="ARBA" id="ARBA00022824"/>
    </source>
</evidence>
<evidence type="ECO:0000259" key="19">
    <source>
        <dbReference type="PROSITE" id="PS50089"/>
    </source>
</evidence>
<keyword evidence="12" id="KW-0862">Zinc</keyword>
<reference evidence="21" key="1">
    <citation type="submission" date="2016-03" db="EMBL/GenBank/DDBJ databases">
        <authorList>
            <person name="Devillers H."/>
        </authorList>
    </citation>
    <scope>NUCLEOTIDE SEQUENCE [LARGE SCALE GENOMIC DNA]</scope>
</reference>
<keyword evidence="9 15" id="KW-0863">Zinc-finger</keyword>
<keyword evidence="7 18" id="KW-0812">Transmembrane</keyword>
<dbReference type="PROSITE" id="PS50089">
    <property type="entry name" value="ZF_RING_2"/>
    <property type="match status" value="1"/>
</dbReference>
<feature type="transmembrane region" description="Helical" evidence="18">
    <location>
        <begin position="106"/>
        <end position="126"/>
    </location>
</feature>
<dbReference type="GO" id="GO:0005789">
    <property type="term" value="C:endoplasmic reticulum membrane"/>
    <property type="evidence" value="ECO:0007669"/>
    <property type="project" value="UniProtKB-SubCell"/>
</dbReference>